<feature type="transmembrane region" description="Helical" evidence="1">
    <location>
        <begin position="191"/>
        <end position="216"/>
    </location>
</feature>
<dbReference type="RefSeq" id="WP_007866530.1">
    <property type="nucleotide sequence ID" value="NZ_KQ235878.1"/>
</dbReference>
<reference evidence="2 3" key="1">
    <citation type="submission" date="2011-04" db="EMBL/GenBank/DDBJ databases">
        <title>The Genome Sequence of Clostridium citroniae WAL-19142.</title>
        <authorList>
            <consortium name="The Broad Institute Genome Sequencing Platform"/>
            <person name="Earl A."/>
            <person name="Ward D."/>
            <person name="Feldgarden M."/>
            <person name="Gevers D."/>
            <person name="Warren Y.A."/>
            <person name="Tyrrell K.L."/>
            <person name="Citron D.M."/>
            <person name="Goldstein E.J."/>
            <person name="Daigneault M."/>
            <person name="Allen-Vercoe E."/>
            <person name="Young S.K."/>
            <person name="Zeng Q."/>
            <person name="Gargeya S."/>
            <person name="Fitzgerald M."/>
            <person name="Haas B."/>
            <person name="Abouelleil A."/>
            <person name="Alvarado L."/>
            <person name="Arachchi H.M."/>
            <person name="Berlin A."/>
            <person name="Brown A."/>
            <person name="Chapman S.B."/>
            <person name="Chen Z."/>
            <person name="Dunbar C."/>
            <person name="Freedman E."/>
            <person name="Gearin G."/>
            <person name="Gellesch M."/>
            <person name="Goldberg J."/>
            <person name="Griggs A."/>
            <person name="Gujja S."/>
            <person name="Heilman E.R."/>
            <person name="Heiman D."/>
            <person name="Howarth C."/>
            <person name="Larson L."/>
            <person name="Lui A."/>
            <person name="MacDonald P.J."/>
            <person name="Mehta T."/>
            <person name="Montmayeur A."/>
            <person name="Murphy C."/>
            <person name="Neiman D."/>
            <person name="Pearson M."/>
            <person name="Priest M."/>
            <person name="Roberts A."/>
            <person name="Saif S."/>
            <person name="Shea T."/>
            <person name="Shenoy N."/>
            <person name="Sisk P."/>
            <person name="Stolte C."/>
            <person name="Sykes S."/>
            <person name="White J."/>
            <person name="Yandava C."/>
            <person name="Wortman J."/>
            <person name="Nusbaum C."/>
            <person name="Birren B."/>
        </authorList>
    </citation>
    <scope>NUCLEOTIDE SEQUENCE [LARGE SCALE GENOMIC DNA]</scope>
    <source>
        <strain evidence="2 3">WAL-19142</strain>
    </source>
</reference>
<sequence length="277" mass="29936">MSTENNGNENKLTNRDLWKVFLHQLTIRGTNNYERQQNAGFTEAMMPVIEKYYEDPEEKKEAYARHMEYFLTNDITSAIPVGVAAAMEERYATEGDIDPDSINAVKTALMGPLAGLGDSLLNGTARPILAGIAISLITAGLGWIGPIFFVIGMSIVSLGVRYLGVFQGYKQGVKFVEKIQSSGLISRISELAAIAAYVIVGGFIPALVVISIPIVYQSGDTVLSIQETLDGLMPGILGMLYTGLMYLLISKKKISAVKLILVTMIVGIVGTYCGILG</sequence>
<dbReference type="GeneID" id="93164100"/>
<dbReference type="OrthoDB" id="9795582at2"/>
<dbReference type="InterPro" id="IPR050303">
    <property type="entry name" value="GatZ_KbaZ_carbometab"/>
</dbReference>
<proteinExistence type="predicted"/>
<organism evidence="2 3">
    <name type="scientific">[Clostridium] citroniae WAL-19142</name>
    <dbReference type="NCBI Taxonomy" id="742734"/>
    <lineage>
        <taxon>Bacteria</taxon>
        <taxon>Bacillati</taxon>
        <taxon>Bacillota</taxon>
        <taxon>Clostridia</taxon>
        <taxon>Lachnospirales</taxon>
        <taxon>Lachnospiraceae</taxon>
        <taxon>Enterocloster</taxon>
    </lineage>
</organism>
<dbReference type="GO" id="GO:0005886">
    <property type="term" value="C:plasma membrane"/>
    <property type="evidence" value="ECO:0007669"/>
    <property type="project" value="TreeGrafter"/>
</dbReference>
<feature type="transmembrane region" description="Helical" evidence="1">
    <location>
        <begin position="256"/>
        <end position="275"/>
    </location>
</feature>
<keyword evidence="1" id="KW-0812">Transmembrane</keyword>
<dbReference type="EMBL" id="ADLK01000020">
    <property type="protein sequence ID" value="KMW19704.1"/>
    <property type="molecule type" value="Genomic_DNA"/>
</dbReference>
<dbReference type="InterPro" id="IPR004704">
    <property type="entry name" value="PTS_IID_man"/>
</dbReference>
<feature type="transmembrane region" description="Helical" evidence="1">
    <location>
        <begin position="231"/>
        <end position="249"/>
    </location>
</feature>
<evidence type="ECO:0000256" key="1">
    <source>
        <dbReference type="SAM" id="Phobius"/>
    </source>
</evidence>
<evidence type="ECO:0008006" key="4">
    <source>
        <dbReference type="Google" id="ProtNLM"/>
    </source>
</evidence>
<dbReference type="PANTHER" id="PTHR32502:SF23">
    <property type="entry name" value="TRANSPORT PROTEIN, PTS SYSTEM"/>
    <property type="match status" value="1"/>
</dbReference>
<dbReference type="GO" id="GO:0009401">
    <property type="term" value="P:phosphoenolpyruvate-dependent sugar phosphotransferase system"/>
    <property type="evidence" value="ECO:0007669"/>
    <property type="project" value="InterPro"/>
</dbReference>
<dbReference type="Proteomes" id="UP000037392">
    <property type="component" value="Unassembled WGS sequence"/>
</dbReference>
<comment type="caution">
    <text evidence="2">The sequence shown here is derived from an EMBL/GenBank/DDBJ whole genome shotgun (WGS) entry which is preliminary data.</text>
</comment>
<name>A0A0J9C5H8_9FIRM</name>
<accession>A0A0J9C5H8</accession>
<dbReference type="PANTHER" id="PTHR32502">
    <property type="entry name" value="N-ACETYLGALACTOSAMINE PERMEASE II COMPONENT-RELATED"/>
    <property type="match status" value="1"/>
</dbReference>
<evidence type="ECO:0000313" key="3">
    <source>
        <dbReference type="Proteomes" id="UP000037392"/>
    </source>
</evidence>
<evidence type="ECO:0000313" key="2">
    <source>
        <dbReference type="EMBL" id="KMW19704.1"/>
    </source>
</evidence>
<dbReference type="PATRIC" id="fig|742734.4.peg.2626"/>
<dbReference type="AlphaFoldDB" id="A0A0J9C5H8"/>
<gene>
    <name evidence="2" type="ORF">HMPREF9470_02444</name>
</gene>
<dbReference type="PROSITE" id="PS51108">
    <property type="entry name" value="PTS_EIID"/>
    <property type="match status" value="1"/>
</dbReference>
<keyword evidence="1" id="KW-0472">Membrane</keyword>
<keyword evidence="1" id="KW-1133">Transmembrane helix</keyword>
<dbReference type="Pfam" id="PF03613">
    <property type="entry name" value="EIID-AGA"/>
    <property type="match status" value="1"/>
</dbReference>
<protein>
    <recommendedName>
        <fullName evidence="4">PTS system mannose/fructose/sorbose family IID component</fullName>
    </recommendedName>
</protein>